<keyword evidence="7 8" id="KW-0472">Membrane</keyword>
<evidence type="ECO:0000256" key="5">
    <source>
        <dbReference type="ARBA" id="ARBA00022692"/>
    </source>
</evidence>
<protein>
    <submittedName>
        <fullName evidence="9">TIGR01620 family protein</fullName>
    </submittedName>
</protein>
<reference evidence="9 10" key="1">
    <citation type="submission" date="2019-01" db="EMBL/GenBank/DDBJ databases">
        <authorList>
            <person name="Chen W.-M."/>
        </authorList>
    </citation>
    <scope>NUCLEOTIDE SEQUENCE [LARGE SCALE GENOMIC DNA]</scope>
    <source>
        <strain evidence="9 10">HPM-16</strain>
    </source>
</reference>
<proteinExistence type="inferred from homology"/>
<dbReference type="GO" id="GO:0005886">
    <property type="term" value="C:plasma membrane"/>
    <property type="evidence" value="ECO:0007669"/>
    <property type="project" value="UniProtKB-SubCell"/>
</dbReference>
<dbReference type="PANTHER" id="PTHR39342">
    <property type="entry name" value="UPF0283 MEMBRANE PROTEIN YCJF"/>
    <property type="match status" value="1"/>
</dbReference>
<evidence type="ECO:0000256" key="6">
    <source>
        <dbReference type="ARBA" id="ARBA00022989"/>
    </source>
</evidence>
<comment type="subcellular location">
    <subcellularLocation>
        <location evidence="1">Cell inner membrane</location>
        <topology evidence="1">Multi-pass membrane protein</topology>
    </subcellularLocation>
</comment>
<evidence type="ECO:0000256" key="3">
    <source>
        <dbReference type="ARBA" id="ARBA00022475"/>
    </source>
</evidence>
<organism evidence="9 10">
    <name type="scientific">Neptunomonas marina</name>
    <dbReference type="NCBI Taxonomy" id="1815562"/>
    <lineage>
        <taxon>Bacteria</taxon>
        <taxon>Pseudomonadati</taxon>
        <taxon>Pseudomonadota</taxon>
        <taxon>Gammaproteobacteria</taxon>
        <taxon>Oceanospirillales</taxon>
        <taxon>Oceanospirillaceae</taxon>
        <taxon>Neptunomonas</taxon>
    </lineage>
</organism>
<feature type="transmembrane region" description="Helical" evidence="8">
    <location>
        <begin position="95"/>
        <end position="116"/>
    </location>
</feature>
<sequence length="341" mass="37311">MSDKKQWQAPVDIPLDQVDHQPAQEESFAHAREVPVEQVVSVTEEAPKVEREPAVRVRKSRWRKVFALSAGVVLFAAVVSEVNRLVDWAFSLHVTVGYAAVAVVTTAVVSAGMWLLQGMRGLRQLKAREDIRARAQQMTEGQGEAIQLIKTIEAHYQDNTRGAKQEFLAAVHQLDSAYNDKEVVRYLSAHGLTQQDEAAKRCIQRYSVHSGVLVAVSPFATFDMWLVGWRNLRMLRELAEIYGISAGATAQWQLLKGVLHNIAFAGLSEVTIHAGTHVLGGSLSGAVSARIGQGIGAGLFTARSGLHAMRLCRPLPDDGHVKLDLSTISAAIQQDLNRKSG</sequence>
<keyword evidence="10" id="KW-1185">Reference proteome</keyword>
<dbReference type="Proteomes" id="UP000282818">
    <property type="component" value="Unassembled WGS sequence"/>
</dbReference>
<keyword evidence="4" id="KW-0997">Cell inner membrane</keyword>
<evidence type="ECO:0000256" key="7">
    <source>
        <dbReference type="ARBA" id="ARBA00023136"/>
    </source>
</evidence>
<keyword evidence="5 8" id="KW-0812">Transmembrane</keyword>
<dbReference type="NCBIfam" id="TIGR01620">
    <property type="entry name" value="hyp_HI0043"/>
    <property type="match status" value="1"/>
</dbReference>
<keyword evidence="3" id="KW-1003">Cell membrane</keyword>
<dbReference type="EMBL" id="SACQ01000002">
    <property type="protein sequence ID" value="RVU31606.1"/>
    <property type="molecule type" value="Genomic_DNA"/>
</dbReference>
<evidence type="ECO:0000313" key="9">
    <source>
        <dbReference type="EMBL" id="RVU31606.1"/>
    </source>
</evidence>
<dbReference type="RefSeq" id="WP_127693465.1">
    <property type="nucleotide sequence ID" value="NZ_SACQ01000002.1"/>
</dbReference>
<evidence type="ECO:0000313" key="10">
    <source>
        <dbReference type="Proteomes" id="UP000282818"/>
    </source>
</evidence>
<dbReference type="InterPro" id="IPR021147">
    <property type="entry name" value="DUF697"/>
</dbReference>
<evidence type="ECO:0000256" key="1">
    <source>
        <dbReference type="ARBA" id="ARBA00004429"/>
    </source>
</evidence>
<evidence type="ECO:0000256" key="8">
    <source>
        <dbReference type="SAM" id="Phobius"/>
    </source>
</evidence>
<feature type="transmembrane region" description="Helical" evidence="8">
    <location>
        <begin position="65"/>
        <end position="83"/>
    </location>
</feature>
<gene>
    <name evidence="9" type="ORF">EOE65_06415</name>
</gene>
<dbReference type="AlphaFoldDB" id="A0A437QAR1"/>
<evidence type="ECO:0000256" key="4">
    <source>
        <dbReference type="ARBA" id="ARBA00022519"/>
    </source>
</evidence>
<dbReference type="PANTHER" id="PTHR39342:SF1">
    <property type="entry name" value="UPF0283 MEMBRANE PROTEIN YCJF"/>
    <property type="match status" value="1"/>
</dbReference>
<comment type="caution">
    <text evidence="9">The sequence shown here is derived from an EMBL/GenBank/DDBJ whole genome shotgun (WGS) entry which is preliminary data.</text>
</comment>
<keyword evidence="6 8" id="KW-1133">Transmembrane helix</keyword>
<evidence type="ECO:0000256" key="2">
    <source>
        <dbReference type="ARBA" id="ARBA00008255"/>
    </source>
</evidence>
<dbReference type="Pfam" id="PF05128">
    <property type="entry name" value="DUF697"/>
    <property type="match status" value="1"/>
</dbReference>
<comment type="similarity">
    <text evidence="2">Belongs to the UPF0283 family.</text>
</comment>
<dbReference type="InterPro" id="IPR006507">
    <property type="entry name" value="UPF0283"/>
</dbReference>
<name>A0A437QAR1_9GAMM</name>
<accession>A0A437QAR1</accession>